<evidence type="ECO:0000313" key="4">
    <source>
        <dbReference type="Proteomes" id="UP000735874"/>
    </source>
</evidence>
<evidence type="ECO:0000256" key="1">
    <source>
        <dbReference type="SAM" id="MobiDB-lite"/>
    </source>
</evidence>
<feature type="compositionally biased region" description="Basic and acidic residues" evidence="1">
    <location>
        <begin position="61"/>
        <end position="81"/>
    </location>
</feature>
<dbReference type="Proteomes" id="UP000697107">
    <property type="component" value="Unassembled WGS sequence"/>
</dbReference>
<dbReference type="AlphaFoldDB" id="A0A8T0YT39"/>
<name>A0A8T0YT39_9STRA</name>
<evidence type="ECO:0000313" key="2">
    <source>
        <dbReference type="EMBL" id="KAG2851031.1"/>
    </source>
</evidence>
<dbReference type="VEuPathDB" id="FungiDB:PC110_g3517"/>
<gene>
    <name evidence="2" type="ORF">PC113_g16257</name>
    <name evidence="3" type="ORF">PC118_g16078</name>
</gene>
<dbReference type="EMBL" id="RCMG01000637">
    <property type="protein sequence ID" value="KAG2851031.1"/>
    <property type="molecule type" value="Genomic_DNA"/>
</dbReference>
<protein>
    <submittedName>
        <fullName evidence="2">Uncharacterized protein</fullName>
    </submittedName>
</protein>
<accession>A0A8T0YT39</accession>
<sequence length="104" mass="11463">MITRSMRQQLLDAGFPPSAISTLQPAAAQKIIADKITFVQFEELQKQQQVELAAERAKQALRQEEQSKLAAAKEAEQEHDQAAPSAALVLQHGKIEDDVKTPQS</sequence>
<dbReference type="EMBL" id="RCML01000651">
    <property type="protein sequence ID" value="KAG2971796.1"/>
    <property type="molecule type" value="Genomic_DNA"/>
</dbReference>
<organism evidence="2 4">
    <name type="scientific">Phytophthora cactorum</name>
    <dbReference type="NCBI Taxonomy" id="29920"/>
    <lineage>
        <taxon>Eukaryota</taxon>
        <taxon>Sar</taxon>
        <taxon>Stramenopiles</taxon>
        <taxon>Oomycota</taxon>
        <taxon>Peronosporomycetes</taxon>
        <taxon>Peronosporales</taxon>
        <taxon>Peronosporaceae</taxon>
        <taxon>Phytophthora</taxon>
    </lineage>
</organism>
<evidence type="ECO:0000313" key="3">
    <source>
        <dbReference type="EMBL" id="KAG2971796.1"/>
    </source>
</evidence>
<feature type="region of interest" description="Disordered" evidence="1">
    <location>
        <begin position="61"/>
        <end position="104"/>
    </location>
</feature>
<feature type="compositionally biased region" description="Basic and acidic residues" evidence="1">
    <location>
        <begin position="93"/>
        <end position="104"/>
    </location>
</feature>
<comment type="caution">
    <text evidence="2">The sequence shown here is derived from an EMBL/GenBank/DDBJ whole genome shotgun (WGS) entry which is preliminary data.</text>
</comment>
<proteinExistence type="predicted"/>
<reference evidence="2" key="1">
    <citation type="submission" date="2018-10" db="EMBL/GenBank/DDBJ databases">
        <title>Effector identification in a new, highly contiguous assembly of the strawberry crown rot pathogen Phytophthora cactorum.</title>
        <authorList>
            <person name="Armitage A.D."/>
            <person name="Nellist C.F."/>
            <person name="Bates H."/>
            <person name="Vickerstaff R.J."/>
            <person name="Harrison R.J."/>
        </authorList>
    </citation>
    <scope>NUCLEOTIDE SEQUENCE</scope>
    <source>
        <strain evidence="2">15-7</strain>
        <strain evidence="3">P415</strain>
    </source>
</reference>
<dbReference type="Proteomes" id="UP000735874">
    <property type="component" value="Unassembled WGS sequence"/>
</dbReference>